<sequence>MNKFYPYDYIDSVYEFDFKKLHEDGVNAVIFDIDNTLVKHGAPADKKAIDFFNNLKEIGLKTCLLSNNKPVRVEPFAQKTGSYYIADAKKPSKKNYYKAMELMSSGTEDTVFFGDQIFTDIYGANKCGIHTYLVKPIHPKEEIQIILKRRLEAVVLFFYKRYKLRINKV</sequence>
<comment type="caution">
    <text evidence="1">The sequence shown here is derived from an EMBL/GenBank/DDBJ whole genome shotgun (WGS) entry which is preliminary data.</text>
</comment>
<dbReference type="NCBIfam" id="TIGR01662">
    <property type="entry name" value="HAD-SF-IIIA"/>
    <property type="match status" value="1"/>
</dbReference>
<dbReference type="GO" id="GO:0008962">
    <property type="term" value="F:phosphatidylglycerophosphatase activity"/>
    <property type="evidence" value="ECO:0007669"/>
    <property type="project" value="InterPro"/>
</dbReference>
<evidence type="ECO:0000313" key="1">
    <source>
        <dbReference type="EMBL" id="EHI56726.1"/>
    </source>
</evidence>
<dbReference type="Proteomes" id="UP000003011">
    <property type="component" value="Unassembled WGS sequence"/>
</dbReference>
<dbReference type="EMBL" id="ACZL01000003">
    <property type="protein sequence ID" value="EHI56726.1"/>
    <property type="molecule type" value="Genomic_DNA"/>
</dbReference>
<keyword evidence="2" id="KW-1185">Reference proteome</keyword>
<dbReference type="HOGENOM" id="CLU_056221_4_0_9"/>
<name>G5GF35_9FIRM</name>
<dbReference type="NCBIfam" id="TIGR01668">
    <property type="entry name" value="YqeG_hyp_ppase"/>
    <property type="match status" value="1"/>
</dbReference>
<protein>
    <submittedName>
        <fullName evidence="1">HAD superfamily phosphatase</fullName>
    </submittedName>
</protein>
<dbReference type="OrthoDB" id="9787572at2"/>
<dbReference type="InterPro" id="IPR023214">
    <property type="entry name" value="HAD_sf"/>
</dbReference>
<dbReference type="Gene3D" id="3.40.50.1000">
    <property type="entry name" value="HAD superfamily/HAD-like"/>
    <property type="match status" value="1"/>
</dbReference>
<dbReference type="Pfam" id="PF00702">
    <property type="entry name" value="Hydrolase"/>
    <property type="match status" value="1"/>
</dbReference>
<dbReference type="SUPFAM" id="SSF56784">
    <property type="entry name" value="HAD-like"/>
    <property type="match status" value="1"/>
</dbReference>
<dbReference type="RefSeq" id="WP_005539126.1">
    <property type="nucleotide sequence ID" value="NZ_JH378829.1"/>
</dbReference>
<dbReference type="AlphaFoldDB" id="G5GF35"/>
<dbReference type="STRING" id="679200.HMPREF9333_00173"/>
<organism evidence="1 2">
    <name type="scientific">Johnsonella ignava ATCC 51276</name>
    <dbReference type="NCBI Taxonomy" id="679200"/>
    <lineage>
        <taxon>Bacteria</taxon>
        <taxon>Bacillati</taxon>
        <taxon>Bacillota</taxon>
        <taxon>Clostridia</taxon>
        <taxon>Lachnospirales</taxon>
        <taxon>Lachnospiraceae</taxon>
        <taxon>Johnsonella</taxon>
    </lineage>
</organism>
<proteinExistence type="predicted"/>
<dbReference type="PANTHER" id="PTHR19288">
    <property type="entry name" value="4-NITROPHENYLPHOSPHATASE-RELATED"/>
    <property type="match status" value="1"/>
</dbReference>
<dbReference type="InterPro" id="IPR036412">
    <property type="entry name" value="HAD-like_sf"/>
</dbReference>
<reference evidence="1 2" key="1">
    <citation type="submission" date="2011-08" db="EMBL/GenBank/DDBJ databases">
        <title>The Genome Sequence of Johnsonella ignava ATCC 51276.</title>
        <authorList>
            <consortium name="The Broad Institute Genome Sequencing Platform"/>
            <person name="Earl A."/>
            <person name="Ward D."/>
            <person name="Feldgarden M."/>
            <person name="Gevers D."/>
            <person name="Izard J."/>
            <person name="Blanton J.M."/>
            <person name="Baranova O.V."/>
            <person name="Dewhirst F.E."/>
            <person name="Young S.K."/>
            <person name="Zeng Q."/>
            <person name="Gargeya S."/>
            <person name="Fitzgerald M."/>
            <person name="Haas B."/>
            <person name="Abouelleil A."/>
            <person name="Alvarado L."/>
            <person name="Arachchi H.M."/>
            <person name="Berlin A."/>
            <person name="Brown A."/>
            <person name="Chapman S.B."/>
            <person name="Chen Z."/>
            <person name="Dunbar C."/>
            <person name="Freedman E."/>
            <person name="Gearin G."/>
            <person name="Gellesch M."/>
            <person name="Goldberg J."/>
            <person name="Griggs A."/>
            <person name="Gujja S."/>
            <person name="Heiman D."/>
            <person name="Howarth C."/>
            <person name="Larson L."/>
            <person name="Lui A."/>
            <person name="MacDonald P.J.P."/>
            <person name="Montmayeur A."/>
            <person name="Murphy C."/>
            <person name="Neiman D."/>
            <person name="Pearson M."/>
            <person name="Priest M."/>
            <person name="Roberts A."/>
            <person name="Saif S."/>
            <person name="Shea T."/>
            <person name="Shenoy N."/>
            <person name="Sisk P."/>
            <person name="Stolte C."/>
            <person name="Sykes S."/>
            <person name="Wortman J."/>
            <person name="Nusbaum C."/>
            <person name="Birren B."/>
        </authorList>
    </citation>
    <scope>NUCLEOTIDE SEQUENCE [LARGE SCALE GENOMIC DNA]</scope>
    <source>
        <strain evidence="1 2">ATCC 51276</strain>
    </source>
</reference>
<gene>
    <name evidence="1" type="ORF">HMPREF9333_00173</name>
</gene>
<dbReference type="eggNOG" id="COG2179">
    <property type="taxonomic scope" value="Bacteria"/>
</dbReference>
<dbReference type="GO" id="GO:0005737">
    <property type="term" value="C:cytoplasm"/>
    <property type="evidence" value="ECO:0007669"/>
    <property type="project" value="TreeGrafter"/>
</dbReference>
<dbReference type="InterPro" id="IPR010021">
    <property type="entry name" value="PGPP1/Gep4"/>
</dbReference>
<dbReference type="PATRIC" id="fig|679200.3.peg.192"/>
<evidence type="ECO:0000313" key="2">
    <source>
        <dbReference type="Proteomes" id="UP000003011"/>
    </source>
</evidence>
<dbReference type="PANTHER" id="PTHR19288:SF25">
    <property type="entry name" value="PHOSPHATIDYLGLYCEROPHOSPHATASE GEP4, MITOCHONDRIAL"/>
    <property type="match status" value="1"/>
</dbReference>
<accession>G5GF35</accession>
<dbReference type="InterPro" id="IPR006549">
    <property type="entry name" value="HAD-SF_hydro_IIIA"/>
</dbReference>